<organism evidence="1 2">
    <name type="scientific">Thalassotalea psychrophila</name>
    <dbReference type="NCBI Taxonomy" id="3065647"/>
    <lineage>
        <taxon>Bacteria</taxon>
        <taxon>Pseudomonadati</taxon>
        <taxon>Pseudomonadota</taxon>
        <taxon>Gammaproteobacteria</taxon>
        <taxon>Alteromonadales</taxon>
        <taxon>Colwelliaceae</taxon>
        <taxon>Thalassotalea</taxon>
    </lineage>
</organism>
<proteinExistence type="predicted"/>
<evidence type="ECO:0008006" key="3">
    <source>
        <dbReference type="Google" id="ProtNLM"/>
    </source>
</evidence>
<sequence length="417" mass="47053">MESLDLEGQIFGELTVICRAGSIDGRSAWRCSCSCGKEKIIIGKNLKSGNSKTCGDCNPLNIGDKKGRLTVASDSFRFEGATYIDCICDCGIKKSYLLGNIKSGHTKSCGCLKNTHPVNWNDLTGNVYGLLTVLAPSASRVTEGGHIKARFSCECVCGKKLIVDAEKLVTGRTQSCGCKVFNPESAYRKLYGDYKSQAKRNNNEFELSYEEFISIIQKKCIYCGVQPLQVAKGWHQGNQELLYNGIDRVDNNKGYTILNSAPSCFCCNQMKSDQKLECFIKQIGRIIENGNLNEMEFVVNDFENNQPVVSMTLWRYKRNAKERGIEFNLLESLFKRLISSRCYYCNTVPSQVRRHVKKGMAIKINGIDRINNNLGYTEQNSVPCCKTCNRMKSDMSLKGFYKHLHTIQKYYIDKLKY</sequence>
<evidence type="ECO:0000313" key="1">
    <source>
        <dbReference type="EMBL" id="WNC72720.1"/>
    </source>
</evidence>
<name>A0ABY9TV82_9GAMM</name>
<keyword evidence="2" id="KW-1185">Reference proteome</keyword>
<accession>A0ABY9TV82</accession>
<protein>
    <recommendedName>
        <fullName evidence="3">HNH endonuclease</fullName>
    </recommendedName>
</protein>
<dbReference type="Gene3D" id="3.30.40.220">
    <property type="match status" value="2"/>
</dbReference>
<gene>
    <name evidence="1" type="ORF">RGQ13_01695</name>
</gene>
<dbReference type="Proteomes" id="UP001258994">
    <property type="component" value="Chromosome"/>
</dbReference>
<evidence type="ECO:0000313" key="2">
    <source>
        <dbReference type="Proteomes" id="UP001258994"/>
    </source>
</evidence>
<dbReference type="RefSeq" id="WP_348391836.1">
    <property type="nucleotide sequence ID" value="NZ_CP134145.1"/>
</dbReference>
<dbReference type="EMBL" id="CP134145">
    <property type="protein sequence ID" value="WNC72720.1"/>
    <property type="molecule type" value="Genomic_DNA"/>
</dbReference>
<reference evidence="2" key="1">
    <citation type="submission" date="2023-09" db="EMBL/GenBank/DDBJ databases">
        <authorList>
            <person name="Li S."/>
            <person name="Li X."/>
            <person name="Zhang C."/>
            <person name="Zhao Z."/>
        </authorList>
    </citation>
    <scope>NUCLEOTIDE SEQUENCE [LARGE SCALE GENOMIC DNA]</scope>
    <source>
        <strain evidence="2">SQ149</strain>
    </source>
</reference>